<sequence length="560" mass="62113">MSLFLSAYAAHQAGRFQEAADGYLQVLAHEPQHADALHLLGLIRADEGDPAAGEALIRQALAQSEDAVYLANLANLVAKQGRLEEAEAMCRRAVDLAPLHVPGHYNLGNVLMERQRFAEAEAALLRAIEIDPHAIGALNNLGTIYTRDKRFSDAQEAYRRVLEIDPHYVHAHYNVGLLMLRTDRPEEAEPALRQTLALEPTHVAARNDLGTALRLLERSAQAETMYREALDSRPDFADAHWNLAILLLGQGRYEEGWPHGEFRYHVGRTSRTDIPQLDYPQWQGQALTGKSLVIWPEQGYGDYLQFARYAPLLKARGVQHLALICPEPLATLLATVDGVDEVTTSLKPARTYDYWSFFMSLPMHLGTTVDTIPASLPYLHVPPARLERWRDRLPAGGFKVGLVWRGFTGHQNDDARSLPGLATLAPLWSVPGVRFISLQKGAAEDEAARAPAHLPLIPVGPDLADFADTAAVIAQLDLVITVDTAVAHLAGALGKPCWVLLSKYWTDWRWMQPRSDSPWYPQALRLFRQSRPGDWDEVVQQVVAALGSRVAQAQAGSRDE</sequence>
<gene>
    <name evidence="2" type="ORF">N0A02_04385</name>
</gene>
<evidence type="ECO:0000313" key="3">
    <source>
        <dbReference type="Proteomes" id="UP001469089"/>
    </source>
</evidence>
<dbReference type="InterPro" id="IPR002201">
    <property type="entry name" value="Glyco_trans_9"/>
</dbReference>
<dbReference type="Gene3D" id="3.40.50.2000">
    <property type="entry name" value="Glycogen Phosphorylase B"/>
    <property type="match status" value="1"/>
</dbReference>
<feature type="repeat" description="TPR" evidence="1">
    <location>
        <begin position="101"/>
        <end position="134"/>
    </location>
</feature>
<proteinExistence type="predicted"/>
<dbReference type="SMART" id="SM00028">
    <property type="entry name" value="TPR"/>
    <property type="match status" value="6"/>
</dbReference>
<dbReference type="RefSeq" id="WP_349541397.1">
    <property type="nucleotide sequence ID" value="NZ_JAOALG010000001.1"/>
</dbReference>
<dbReference type="InterPro" id="IPR019734">
    <property type="entry name" value="TPR_rpt"/>
</dbReference>
<protein>
    <submittedName>
        <fullName evidence="2">Tetratricopeptide repeat protein</fullName>
    </submittedName>
</protein>
<dbReference type="InterPro" id="IPR011990">
    <property type="entry name" value="TPR-like_helical_dom_sf"/>
</dbReference>
<dbReference type="Proteomes" id="UP001469089">
    <property type="component" value="Unassembled WGS sequence"/>
</dbReference>
<evidence type="ECO:0000313" key="2">
    <source>
        <dbReference type="EMBL" id="MEQ5838676.1"/>
    </source>
</evidence>
<dbReference type="PANTHER" id="PTHR44809:SF1">
    <property type="entry name" value="PROTEIN O-MANNOSYL-TRANSFERASE TMTC1"/>
    <property type="match status" value="1"/>
</dbReference>
<dbReference type="PANTHER" id="PTHR44809">
    <property type="match status" value="1"/>
</dbReference>
<feature type="repeat" description="TPR" evidence="1">
    <location>
        <begin position="169"/>
        <end position="202"/>
    </location>
</feature>
<comment type="caution">
    <text evidence="2">The sequence shown here is derived from an EMBL/GenBank/DDBJ whole genome shotgun (WGS) entry which is preliminary data.</text>
</comment>
<dbReference type="Gene3D" id="1.25.40.10">
    <property type="entry name" value="Tetratricopeptide repeat domain"/>
    <property type="match status" value="3"/>
</dbReference>
<dbReference type="Pfam" id="PF01075">
    <property type="entry name" value="Glyco_transf_9"/>
    <property type="match status" value="1"/>
</dbReference>
<dbReference type="InterPro" id="IPR052943">
    <property type="entry name" value="TMTC_O-mannosyl-trnsfr"/>
</dbReference>
<evidence type="ECO:0000256" key="1">
    <source>
        <dbReference type="PROSITE-ProRule" id="PRU00339"/>
    </source>
</evidence>
<dbReference type="SUPFAM" id="SSF48452">
    <property type="entry name" value="TPR-like"/>
    <property type="match status" value="1"/>
</dbReference>
<dbReference type="Pfam" id="PF13432">
    <property type="entry name" value="TPR_16"/>
    <property type="match status" value="2"/>
</dbReference>
<reference evidence="2 3" key="1">
    <citation type="journal article" date="2024" name="Chem. Sci.">
        <title>Discovery of a lagriamide polyketide by integrated genome mining, isotopic labeling, and untargeted metabolomics.</title>
        <authorList>
            <person name="Fergusson C.H."/>
            <person name="Saulog J."/>
            <person name="Paulo B.S."/>
            <person name="Wilson D.M."/>
            <person name="Liu D.Y."/>
            <person name="Morehouse N.J."/>
            <person name="Waterworth S."/>
            <person name="Barkei J."/>
            <person name="Gray C.A."/>
            <person name="Kwan J.C."/>
            <person name="Eustaquio A.S."/>
            <person name="Linington R.G."/>
        </authorList>
    </citation>
    <scope>NUCLEOTIDE SEQUENCE [LARGE SCALE GENOMIC DNA]</scope>
    <source>
        <strain evidence="2 3">RL17-338-BIF-B</strain>
    </source>
</reference>
<name>A0ABV1LIW6_9BURK</name>
<accession>A0ABV1LIW6</accession>
<dbReference type="Pfam" id="PF13424">
    <property type="entry name" value="TPR_12"/>
    <property type="match status" value="1"/>
</dbReference>
<dbReference type="PROSITE" id="PS50293">
    <property type="entry name" value="TPR_REGION"/>
    <property type="match status" value="1"/>
</dbReference>
<dbReference type="EMBL" id="JAOALG010000001">
    <property type="protein sequence ID" value="MEQ5838676.1"/>
    <property type="molecule type" value="Genomic_DNA"/>
</dbReference>
<dbReference type="Pfam" id="PF13374">
    <property type="entry name" value="TPR_10"/>
    <property type="match status" value="1"/>
</dbReference>
<dbReference type="SUPFAM" id="SSF53756">
    <property type="entry name" value="UDP-Glycosyltransferase/glycogen phosphorylase"/>
    <property type="match status" value="1"/>
</dbReference>
<organism evidence="2 3">
    <name type="scientific">Paraburkholderia acidicola</name>
    <dbReference type="NCBI Taxonomy" id="1912599"/>
    <lineage>
        <taxon>Bacteria</taxon>
        <taxon>Pseudomonadati</taxon>
        <taxon>Pseudomonadota</taxon>
        <taxon>Betaproteobacteria</taxon>
        <taxon>Burkholderiales</taxon>
        <taxon>Burkholderiaceae</taxon>
        <taxon>Paraburkholderia</taxon>
    </lineage>
</organism>
<keyword evidence="3" id="KW-1185">Reference proteome</keyword>
<dbReference type="PROSITE" id="PS50005">
    <property type="entry name" value="TPR"/>
    <property type="match status" value="3"/>
</dbReference>
<feature type="repeat" description="TPR" evidence="1">
    <location>
        <begin position="135"/>
        <end position="168"/>
    </location>
</feature>
<keyword evidence="1" id="KW-0802">TPR repeat</keyword>